<name>A0ABP9F7Z5_9FLAO</name>
<dbReference type="EMBL" id="BAABJH010000002">
    <property type="protein sequence ID" value="GAA4894778.1"/>
    <property type="molecule type" value="Genomic_DNA"/>
</dbReference>
<gene>
    <name evidence="2" type="ORF">GCM10023311_19330</name>
</gene>
<proteinExistence type="predicted"/>
<sequence>MACEGQLLPISQHSALFSLLGTTYGGDGRTTFALPDLRGRVPVGYGNGPGLSNYNQSQKGGTETNTITVNQMPSHNHTVNAVFEDGTQSVPTNNFLAGTKVLDTEYSDASASNTTMNTAMINNTGGNHYI</sequence>
<evidence type="ECO:0000259" key="1">
    <source>
        <dbReference type="Pfam" id="PF07484"/>
    </source>
</evidence>
<dbReference type="SUPFAM" id="SSF88874">
    <property type="entry name" value="Receptor-binding domain of short tail fibre protein gp12"/>
    <property type="match status" value="1"/>
</dbReference>
<dbReference type="Proteomes" id="UP001500433">
    <property type="component" value="Unassembled WGS sequence"/>
</dbReference>
<dbReference type="InterPro" id="IPR037053">
    <property type="entry name" value="Phage_tail_collar_dom_sf"/>
</dbReference>
<dbReference type="InterPro" id="IPR011083">
    <property type="entry name" value="Phage_tail_collar_dom"/>
</dbReference>
<feature type="domain" description="Phage tail collar" evidence="1">
    <location>
        <begin position="2"/>
        <end position="42"/>
    </location>
</feature>
<reference evidence="3" key="1">
    <citation type="journal article" date="2019" name="Int. J. Syst. Evol. Microbiol.">
        <title>The Global Catalogue of Microorganisms (GCM) 10K type strain sequencing project: providing services to taxonomists for standard genome sequencing and annotation.</title>
        <authorList>
            <consortium name="The Broad Institute Genomics Platform"/>
            <consortium name="The Broad Institute Genome Sequencing Center for Infectious Disease"/>
            <person name="Wu L."/>
            <person name="Ma J."/>
        </authorList>
    </citation>
    <scope>NUCLEOTIDE SEQUENCE [LARGE SCALE GENOMIC DNA]</scope>
    <source>
        <strain evidence="3">JCM 18274</strain>
    </source>
</reference>
<dbReference type="Gene3D" id="3.90.1340.10">
    <property type="entry name" value="Phage tail collar domain"/>
    <property type="match status" value="1"/>
</dbReference>
<dbReference type="Pfam" id="PF07484">
    <property type="entry name" value="Collar"/>
    <property type="match status" value="1"/>
</dbReference>
<protein>
    <recommendedName>
        <fullName evidence="1">Phage tail collar domain-containing protein</fullName>
    </recommendedName>
</protein>
<evidence type="ECO:0000313" key="3">
    <source>
        <dbReference type="Proteomes" id="UP001500433"/>
    </source>
</evidence>
<accession>A0ABP9F7Z5</accession>
<keyword evidence="3" id="KW-1185">Reference proteome</keyword>
<evidence type="ECO:0000313" key="2">
    <source>
        <dbReference type="EMBL" id="GAA4894778.1"/>
    </source>
</evidence>
<comment type="caution">
    <text evidence="2">The sequence shown here is derived from an EMBL/GenBank/DDBJ whole genome shotgun (WGS) entry which is preliminary data.</text>
</comment>
<organism evidence="2 3">
    <name type="scientific">Flaviramulus aquimarinus</name>
    <dbReference type="NCBI Taxonomy" id="1170456"/>
    <lineage>
        <taxon>Bacteria</taxon>
        <taxon>Pseudomonadati</taxon>
        <taxon>Bacteroidota</taxon>
        <taxon>Flavobacteriia</taxon>
        <taxon>Flavobacteriales</taxon>
        <taxon>Flavobacteriaceae</taxon>
        <taxon>Flaviramulus</taxon>
    </lineage>
</organism>